<evidence type="ECO:0000256" key="2">
    <source>
        <dbReference type="ARBA" id="ARBA00022748"/>
    </source>
</evidence>
<keyword evidence="3" id="KW-1133">Transmembrane helix</keyword>
<proteinExistence type="predicted"/>
<sequence length="360" mass="38205">MIAFWVVAGVLTAAAAGLILSRAARAATQGEAQDPTPAVYRRQLAEIDELAERGLIGEAERKSAHAEAGRRLLAAADQPVETWTSEPAARRPVLIAVMLAPALALGLYLALGSPGMPDQPFVKRLAAWKASNPASLAPPELAAVLEQLTQQRPNDPEGFRYLAIAEGASEHPAEAVRALRKAVRIAPQRADLWELLGEGLVFESGGPVTDDAKAAFREALKRDPKAVAPRFHLARARIADGDRAGGLADWRALLADLPADDSRRAALTAAIADAEGQPEAAPALSPEQLTAVRGMVAGLAQRLQASPNDPQGWVRLVRAYAVLGDKAKRDQALADAKARYAGRSDILQQLDASARAEPMR</sequence>
<feature type="signal peptide" evidence="4">
    <location>
        <begin position="1"/>
        <end position="26"/>
    </location>
</feature>
<dbReference type="GO" id="GO:0017004">
    <property type="term" value="P:cytochrome complex assembly"/>
    <property type="evidence" value="ECO:0007669"/>
    <property type="project" value="UniProtKB-KW"/>
</dbReference>
<evidence type="ECO:0000256" key="1">
    <source>
        <dbReference type="ARBA" id="ARBA00004196"/>
    </source>
</evidence>
<dbReference type="InterPro" id="IPR017560">
    <property type="entry name" value="Cyt_c_biogenesis_CcmI"/>
</dbReference>
<dbReference type="AlphaFoldDB" id="A0A328AVZ8"/>
<evidence type="ECO:0000256" key="4">
    <source>
        <dbReference type="SAM" id="SignalP"/>
    </source>
</evidence>
<feature type="transmembrane region" description="Helical" evidence="3">
    <location>
        <begin position="93"/>
        <end position="111"/>
    </location>
</feature>
<comment type="subcellular location">
    <subcellularLocation>
        <location evidence="1">Cell envelope</location>
    </subcellularLocation>
</comment>
<dbReference type="GO" id="GO:0005886">
    <property type="term" value="C:plasma membrane"/>
    <property type="evidence" value="ECO:0007669"/>
    <property type="project" value="TreeGrafter"/>
</dbReference>
<keyword evidence="6" id="KW-1185">Reference proteome</keyword>
<organism evidence="5 6">
    <name type="scientific">Phenylobacterium hankyongense</name>
    <dbReference type="NCBI Taxonomy" id="1813876"/>
    <lineage>
        <taxon>Bacteria</taxon>
        <taxon>Pseudomonadati</taxon>
        <taxon>Pseudomonadota</taxon>
        <taxon>Alphaproteobacteria</taxon>
        <taxon>Caulobacterales</taxon>
        <taxon>Caulobacteraceae</taxon>
        <taxon>Phenylobacterium</taxon>
    </lineage>
</organism>
<comment type="caution">
    <text evidence="5">The sequence shown here is derived from an EMBL/GenBank/DDBJ whole genome shotgun (WGS) entry which is preliminary data.</text>
</comment>
<dbReference type="Gene3D" id="1.25.40.10">
    <property type="entry name" value="Tetratricopeptide repeat domain"/>
    <property type="match status" value="1"/>
</dbReference>
<evidence type="ECO:0000313" key="5">
    <source>
        <dbReference type="EMBL" id="RAK58767.1"/>
    </source>
</evidence>
<dbReference type="EMBL" id="QFYP01000001">
    <property type="protein sequence ID" value="RAK58767.1"/>
    <property type="molecule type" value="Genomic_DNA"/>
</dbReference>
<dbReference type="SUPFAM" id="SSF48452">
    <property type="entry name" value="TPR-like"/>
    <property type="match status" value="1"/>
</dbReference>
<dbReference type="InterPro" id="IPR011990">
    <property type="entry name" value="TPR-like_helical_dom_sf"/>
</dbReference>
<feature type="chain" id="PRO_5016364712" evidence="4">
    <location>
        <begin position="27"/>
        <end position="360"/>
    </location>
</feature>
<dbReference type="InterPro" id="IPR051263">
    <property type="entry name" value="C-type_cytochrome_biogenesis"/>
</dbReference>
<keyword evidence="3" id="KW-0472">Membrane</keyword>
<evidence type="ECO:0000313" key="6">
    <source>
        <dbReference type="Proteomes" id="UP000249842"/>
    </source>
</evidence>
<keyword evidence="4" id="KW-0732">Signal</keyword>
<dbReference type="PANTHER" id="PTHR47870">
    <property type="entry name" value="CYTOCHROME C-TYPE BIOGENESIS PROTEIN CCMH"/>
    <property type="match status" value="1"/>
</dbReference>
<accession>A0A328AVZ8</accession>
<dbReference type="GO" id="GO:0030313">
    <property type="term" value="C:cell envelope"/>
    <property type="evidence" value="ECO:0007669"/>
    <property type="project" value="UniProtKB-SubCell"/>
</dbReference>
<keyword evidence="3" id="KW-0812">Transmembrane</keyword>
<evidence type="ECO:0000256" key="3">
    <source>
        <dbReference type="SAM" id="Phobius"/>
    </source>
</evidence>
<dbReference type="Proteomes" id="UP000249842">
    <property type="component" value="Unassembled WGS sequence"/>
</dbReference>
<dbReference type="OrthoDB" id="9815847at2"/>
<dbReference type="RefSeq" id="WP_111456060.1">
    <property type="nucleotide sequence ID" value="NZ_QFYP01000001.1"/>
</dbReference>
<dbReference type="PANTHER" id="PTHR47870:SF1">
    <property type="entry name" value="CYTOCHROME C-TYPE BIOGENESIS PROTEIN CCMH"/>
    <property type="match status" value="1"/>
</dbReference>
<name>A0A328AVZ8_9CAUL</name>
<gene>
    <name evidence="5" type="primary">ccmI</name>
    <name evidence="5" type="ORF">DJ021_02590</name>
</gene>
<keyword evidence="2" id="KW-0201">Cytochrome c-type biogenesis</keyword>
<reference evidence="6" key="1">
    <citation type="submission" date="2018-05" db="EMBL/GenBank/DDBJ databases">
        <authorList>
            <person name="Li X."/>
        </authorList>
    </citation>
    <scope>NUCLEOTIDE SEQUENCE [LARGE SCALE GENOMIC DNA]</scope>
    <source>
        <strain evidence="6">HKS-05</strain>
    </source>
</reference>
<protein>
    <submittedName>
        <fullName evidence="5">C-type cytochrome biogenesis protein CcmI</fullName>
    </submittedName>
</protein>
<dbReference type="NCBIfam" id="TIGR03142">
    <property type="entry name" value="cytochro_ccmI"/>
    <property type="match status" value="1"/>
</dbReference>